<gene>
    <name evidence="1" type="ORF">BpHYR1_032826</name>
</gene>
<evidence type="ECO:0000313" key="1">
    <source>
        <dbReference type="EMBL" id="RNA12721.1"/>
    </source>
</evidence>
<accession>A0A3M7QNS5</accession>
<dbReference type="Proteomes" id="UP000276133">
    <property type="component" value="Unassembled WGS sequence"/>
</dbReference>
<dbReference type="AlphaFoldDB" id="A0A3M7QNS5"/>
<comment type="caution">
    <text evidence="1">The sequence shown here is derived from an EMBL/GenBank/DDBJ whole genome shotgun (WGS) entry which is preliminary data.</text>
</comment>
<evidence type="ECO:0000313" key="2">
    <source>
        <dbReference type="Proteomes" id="UP000276133"/>
    </source>
</evidence>
<keyword evidence="2" id="KW-1185">Reference proteome</keyword>
<proteinExistence type="predicted"/>
<protein>
    <submittedName>
        <fullName evidence="1">Uncharacterized protein</fullName>
    </submittedName>
</protein>
<dbReference type="EMBL" id="REGN01005627">
    <property type="protein sequence ID" value="RNA12721.1"/>
    <property type="molecule type" value="Genomic_DNA"/>
</dbReference>
<name>A0A3M7QNS5_BRAPC</name>
<reference evidence="1 2" key="1">
    <citation type="journal article" date="2018" name="Sci. Rep.">
        <title>Genomic signatures of local adaptation to the degree of environmental predictability in rotifers.</title>
        <authorList>
            <person name="Franch-Gras L."/>
            <person name="Hahn C."/>
            <person name="Garcia-Roger E.M."/>
            <person name="Carmona M.J."/>
            <person name="Serra M."/>
            <person name="Gomez A."/>
        </authorList>
    </citation>
    <scope>NUCLEOTIDE SEQUENCE [LARGE SCALE GENOMIC DNA]</scope>
    <source>
        <strain evidence="1">HYR1</strain>
    </source>
</reference>
<sequence length="90" mass="9716">MIHHCSTNTCSPNIMDGGVKIIFKCQILGLKNYINQSKDKNIVISFSGIFKALRLAKRANVAPAGIPAEPIEAKAAVTLTTKMSTELKSI</sequence>
<organism evidence="1 2">
    <name type="scientific">Brachionus plicatilis</name>
    <name type="common">Marine rotifer</name>
    <name type="synonym">Brachionus muelleri</name>
    <dbReference type="NCBI Taxonomy" id="10195"/>
    <lineage>
        <taxon>Eukaryota</taxon>
        <taxon>Metazoa</taxon>
        <taxon>Spiralia</taxon>
        <taxon>Gnathifera</taxon>
        <taxon>Rotifera</taxon>
        <taxon>Eurotatoria</taxon>
        <taxon>Monogononta</taxon>
        <taxon>Pseudotrocha</taxon>
        <taxon>Ploima</taxon>
        <taxon>Brachionidae</taxon>
        <taxon>Brachionus</taxon>
    </lineage>
</organism>